<feature type="transmembrane region" description="Helical" evidence="7">
    <location>
        <begin position="158"/>
        <end position="185"/>
    </location>
</feature>
<feature type="transmembrane region" description="Helical" evidence="7">
    <location>
        <begin position="340"/>
        <end position="360"/>
    </location>
</feature>
<evidence type="ECO:0000313" key="10">
    <source>
        <dbReference type="Proteomes" id="UP000190857"/>
    </source>
</evidence>
<keyword evidence="6 7" id="KW-0472">Membrane</keyword>
<comment type="subcellular location">
    <subcellularLocation>
        <location evidence="1">Cell inner membrane</location>
        <topology evidence="1">Multi-pass membrane protein</topology>
    </subcellularLocation>
</comment>
<reference evidence="9 10" key="1">
    <citation type="submission" date="2017-02" db="EMBL/GenBank/DDBJ databases">
        <authorList>
            <person name="Peterson S.W."/>
        </authorList>
    </citation>
    <scope>NUCLEOTIDE SEQUENCE [LARGE SCALE GENOMIC DNA]</scope>
    <source>
        <strain evidence="9 10">VKM Ac-2059</strain>
    </source>
</reference>
<evidence type="ECO:0000256" key="6">
    <source>
        <dbReference type="ARBA" id="ARBA00023136"/>
    </source>
</evidence>
<feature type="transmembrane region" description="Helical" evidence="7">
    <location>
        <begin position="123"/>
        <end position="146"/>
    </location>
</feature>
<dbReference type="OrthoDB" id="5494559at2"/>
<accession>A0A1T5IWG2</accession>
<dbReference type="EMBL" id="FUZP01000001">
    <property type="protein sequence ID" value="SKC43529.1"/>
    <property type="molecule type" value="Genomic_DNA"/>
</dbReference>
<keyword evidence="4 7" id="KW-0812">Transmembrane</keyword>
<dbReference type="SUPFAM" id="SSF103473">
    <property type="entry name" value="MFS general substrate transporter"/>
    <property type="match status" value="1"/>
</dbReference>
<feature type="transmembrane region" description="Helical" evidence="7">
    <location>
        <begin position="63"/>
        <end position="83"/>
    </location>
</feature>
<dbReference type="CDD" id="cd06173">
    <property type="entry name" value="MFS_MefA_like"/>
    <property type="match status" value="1"/>
</dbReference>
<dbReference type="Pfam" id="PF05977">
    <property type="entry name" value="MFS_3"/>
    <property type="match status" value="1"/>
</dbReference>
<dbReference type="PROSITE" id="PS50850">
    <property type="entry name" value="MFS"/>
    <property type="match status" value="1"/>
</dbReference>
<dbReference type="InterPro" id="IPR010290">
    <property type="entry name" value="TM_effector"/>
</dbReference>
<dbReference type="InterPro" id="IPR020846">
    <property type="entry name" value="MFS_dom"/>
</dbReference>
<dbReference type="GO" id="GO:0022857">
    <property type="term" value="F:transmembrane transporter activity"/>
    <property type="evidence" value="ECO:0007669"/>
    <property type="project" value="InterPro"/>
</dbReference>
<feature type="transmembrane region" description="Helical" evidence="7">
    <location>
        <begin position="34"/>
        <end position="57"/>
    </location>
</feature>
<keyword evidence="3" id="KW-1003">Cell membrane</keyword>
<evidence type="ECO:0000313" key="9">
    <source>
        <dbReference type="EMBL" id="SKC43529.1"/>
    </source>
</evidence>
<dbReference type="PANTHER" id="PTHR23513:SF9">
    <property type="entry name" value="ENTEROBACTIN EXPORTER ENTS"/>
    <property type="match status" value="1"/>
</dbReference>
<feature type="transmembrane region" description="Helical" evidence="7">
    <location>
        <begin position="302"/>
        <end position="328"/>
    </location>
</feature>
<evidence type="ECO:0000256" key="4">
    <source>
        <dbReference type="ARBA" id="ARBA00022692"/>
    </source>
</evidence>
<dbReference type="PANTHER" id="PTHR23513">
    <property type="entry name" value="INTEGRAL MEMBRANE EFFLUX PROTEIN-RELATED"/>
    <property type="match status" value="1"/>
</dbReference>
<evidence type="ECO:0000256" key="3">
    <source>
        <dbReference type="ARBA" id="ARBA00022475"/>
    </source>
</evidence>
<gene>
    <name evidence="9" type="ORF">SAMN06309945_0929</name>
</gene>
<dbReference type="STRING" id="123320.SAMN06309945_0929"/>
<evidence type="ECO:0000259" key="8">
    <source>
        <dbReference type="PROSITE" id="PS50850"/>
    </source>
</evidence>
<proteinExistence type="predicted"/>
<feature type="transmembrane region" description="Helical" evidence="7">
    <location>
        <begin position="231"/>
        <end position="251"/>
    </location>
</feature>
<feature type="transmembrane region" description="Helical" evidence="7">
    <location>
        <begin position="257"/>
        <end position="290"/>
    </location>
</feature>
<evidence type="ECO:0000256" key="7">
    <source>
        <dbReference type="SAM" id="Phobius"/>
    </source>
</evidence>
<feature type="transmembrane region" description="Helical" evidence="7">
    <location>
        <begin position="381"/>
        <end position="402"/>
    </location>
</feature>
<dbReference type="Gene3D" id="1.20.1250.20">
    <property type="entry name" value="MFS general substrate transporter like domains"/>
    <property type="match status" value="1"/>
</dbReference>
<feature type="transmembrane region" description="Helical" evidence="7">
    <location>
        <begin position="191"/>
        <end position="210"/>
    </location>
</feature>
<dbReference type="InterPro" id="IPR036259">
    <property type="entry name" value="MFS_trans_sf"/>
</dbReference>
<feature type="transmembrane region" description="Helical" evidence="7">
    <location>
        <begin position="95"/>
        <end position="117"/>
    </location>
</feature>
<feature type="domain" description="Major facilitator superfamily (MFS) profile" evidence="8">
    <location>
        <begin position="178"/>
        <end position="449"/>
    </location>
</feature>
<name>A0A1T5IWG2_9MICO</name>
<evidence type="ECO:0000256" key="5">
    <source>
        <dbReference type="ARBA" id="ARBA00022989"/>
    </source>
</evidence>
<dbReference type="RefSeq" id="WP_079727071.1">
    <property type="nucleotide sequence ID" value="NZ_FUZP01000001.1"/>
</dbReference>
<evidence type="ECO:0000256" key="2">
    <source>
        <dbReference type="ARBA" id="ARBA00022448"/>
    </source>
</evidence>
<organism evidence="9 10">
    <name type="scientific">Okibacterium fritillariae</name>
    <dbReference type="NCBI Taxonomy" id="123320"/>
    <lineage>
        <taxon>Bacteria</taxon>
        <taxon>Bacillati</taxon>
        <taxon>Actinomycetota</taxon>
        <taxon>Actinomycetes</taxon>
        <taxon>Micrococcales</taxon>
        <taxon>Microbacteriaceae</taxon>
        <taxon>Okibacterium</taxon>
    </lineage>
</organism>
<protein>
    <submittedName>
        <fullName evidence="9">Transmembrane secretion effector</fullName>
    </submittedName>
</protein>
<keyword evidence="10" id="KW-1185">Reference proteome</keyword>
<sequence>MTSPSDRRAAGRARARALFVDLTPLRRSPAFARLWLGTSIAAIGTQMTTVAVGLEIYDITASTFAVALVGVIALVPMIVAGLYGGMLADAFDRRAVALVSAVLAWASIAAIALHAWLGLDNVGLLYVLVTVNAVAGTVVSASRSAIIPRLIGTDLLPAAGALSGIGTGFAVTLGPAVAGVLVAAVGFAPTYTVDVVLFSFAFLGIVALPKMAPEHDALRPGLRSLVEGARFLRRSPTITMTFVLDIIAMTFGQPRVLFPAIGALVIGGGAITVGVLTSAYAAGALLSSIFSGPLGRVRRQGVAVGWAITAYGAAIMGFGVVIAVAHLLGGRMQDAMSPDILPPLALAALFLALAGGADNVSAVFRSTILQAAAPDGMRGRLQGIFIVVVTGGPRLGDLYAGVVVAAGIAWPPLLGGALIIVLVAVLLRAVPSFRQYDARIPTGQLHDKG</sequence>
<dbReference type="GO" id="GO:0005886">
    <property type="term" value="C:plasma membrane"/>
    <property type="evidence" value="ECO:0007669"/>
    <property type="project" value="UniProtKB-SubCell"/>
</dbReference>
<dbReference type="AlphaFoldDB" id="A0A1T5IWG2"/>
<evidence type="ECO:0000256" key="1">
    <source>
        <dbReference type="ARBA" id="ARBA00004429"/>
    </source>
</evidence>
<dbReference type="Proteomes" id="UP000190857">
    <property type="component" value="Unassembled WGS sequence"/>
</dbReference>
<keyword evidence="5 7" id="KW-1133">Transmembrane helix</keyword>
<keyword evidence="2" id="KW-0813">Transport</keyword>
<feature type="transmembrane region" description="Helical" evidence="7">
    <location>
        <begin position="408"/>
        <end position="430"/>
    </location>
</feature>